<dbReference type="AlphaFoldDB" id="A0A1I5PKM7"/>
<keyword evidence="3" id="KW-1185">Reference proteome</keyword>
<reference evidence="2 3" key="1">
    <citation type="submission" date="2016-10" db="EMBL/GenBank/DDBJ databases">
        <authorList>
            <person name="de Groot N.N."/>
        </authorList>
    </citation>
    <scope>NUCLEOTIDE SEQUENCE [LARGE SCALE GENOMIC DNA]</scope>
    <source>
        <strain evidence="2 3">CGMCC 1.9113</strain>
    </source>
</reference>
<proteinExistence type="predicted"/>
<dbReference type="OrthoDB" id="7207177at2"/>
<evidence type="ECO:0000313" key="3">
    <source>
        <dbReference type="Proteomes" id="UP000199586"/>
    </source>
</evidence>
<evidence type="ECO:0000313" key="2">
    <source>
        <dbReference type="EMBL" id="SFP34086.1"/>
    </source>
</evidence>
<organism evidence="2 3">
    <name type="scientific">Sphingomonas rubra</name>
    <dbReference type="NCBI Taxonomy" id="634430"/>
    <lineage>
        <taxon>Bacteria</taxon>
        <taxon>Pseudomonadati</taxon>
        <taxon>Pseudomonadota</taxon>
        <taxon>Alphaproteobacteria</taxon>
        <taxon>Sphingomonadales</taxon>
        <taxon>Sphingomonadaceae</taxon>
        <taxon>Sphingomonas</taxon>
    </lineage>
</organism>
<dbReference type="EMBL" id="FOXP01000001">
    <property type="protein sequence ID" value="SFP34086.1"/>
    <property type="molecule type" value="Genomic_DNA"/>
</dbReference>
<dbReference type="Proteomes" id="UP000199586">
    <property type="component" value="Unassembled WGS sequence"/>
</dbReference>
<sequence length="84" mass="8442">MKRLTPFGVLLIFGVVGLPTHKFGLWLSFGLVAALFTSAARNKPAAAPTAGDGTGVPPGAAPLSTDPHAHGGPPTDSDERLPAG</sequence>
<evidence type="ECO:0000256" key="1">
    <source>
        <dbReference type="SAM" id="MobiDB-lite"/>
    </source>
</evidence>
<accession>A0A1I5PKM7</accession>
<gene>
    <name evidence="2" type="ORF">SAMN04488241_10147</name>
</gene>
<feature type="compositionally biased region" description="Low complexity" evidence="1">
    <location>
        <begin position="43"/>
        <end position="62"/>
    </location>
</feature>
<name>A0A1I5PKM7_9SPHN</name>
<dbReference type="RefSeq" id="WP_093329854.1">
    <property type="nucleotide sequence ID" value="NZ_FOXP01000001.1"/>
</dbReference>
<protein>
    <submittedName>
        <fullName evidence="2">Uncharacterized protein</fullName>
    </submittedName>
</protein>
<feature type="region of interest" description="Disordered" evidence="1">
    <location>
        <begin position="43"/>
        <end position="84"/>
    </location>
</feature>